<organism evidence="2 3">
    <name type="scientific">Colletotrichum phormii</name>
    <dbReference type="NCBI Taxonomy" id="359342"/>
    <lineage>
        <taxon>Eukaryota</taxon>
        <taxon>Fungi</taxon>
        <taxon>Dikarya</taxon>
        <taxon>Ascomycota</taxon>
        <taxon>Pezizomycotina</taxon>
        <taxon>Sordariomycetes</taxon>
        <taxon>Hypocreomycetidae</taxon>
        <taxon>Glomerellales</taxon>
        <taxon>Glomerellaceae</taxon>
        <taxon>Colletotrichum</taxon>
        <taxon>Colletotrichum acutatum species complex</taxon>
    </lineage>
</organism>
<sequence>MVLLLLTCYPRWSPTHRPSHRVTPPSQSASKPACDVIVSFLNSSWAFLNRHIRRQRPRDVTASFQEISGTSSLGTSDDICTAMSLQVSMVSTGPSTRGLGVISALRCHRSHDITRSLAAFLKGHLGRKLPREVASTVSREGVQDPQDRNQVGTHWGQLGKLGQPLGSC</sequence>
<gene>
    <name evidence="2" type="ORF">BDP81DRAFT_433618</name>
</gene>
<feature type="region of interest" description="Disordered" evidence="1">
    <location>
        <begin position="136"/>
        <end position="156"/>
    </location>
</feature>
<comment type="caution">
    <text evidence="2">The sequence shown here is derived from an EMBL/GenBank/DDBJ whole genome shotgun (WGS) entry which is preliminary data.</text>
</comment>
<dbReference type="RefSeq" id="XP_060442665.1">
    <property type="nucleotide sequence ID" value="XM_060590876.1"/>
</dbReference>
<keyword evidence="3" id="KW-1185">Reference proteome</keyword>
<evidence type="ECO:0000256" key="1">
    <source>
        <dbReference type="SAM" id="MobiDB-lite"/>
    </source>
</evidence>
<dbReference type="Proteomes" id="UP001243989">
    <property type="component" value="Unassembled WGS sequence"/>
</dbReference>
<protein>
    <submittedName>
        <fullName evidence="2">Uncharacterized protein</fullName>
    </submittedName>
</protein>
<evidence type="ECO:0000313" key="3">
    <source>
        <dbReference type="Proteomes" id="UP001243989"/>
    </source>
</evidence>
<dbReference type="GeneID" id="85475738"/>
<reference evidence="2" key="1">
    <citation type="submission" date="2021-06" db="EMBL/GenBank/DDBJ databases">
        <title>Comparative genomics, transcriptomics and evolutionary studies reveal genomic signatures of adaptation to plant cell wall in hemibiotrophic fungi.</title>
        <authorList>
            <consortium name="DOE Joint Genome Institute"/>
            <person name="Baroncelli R."/>
            <person name="Diaz J.F."/>
            <person name="Benocci T."/>
            <person name="Peng M."/>
            <person name="Battaglia E."/>
            <person name="Haridas S."/>
            <person name="Andreopoulos W."/>
            <person name="Labutti K."/>
            <person name="Pangilinan J."/>
            <person name="Floch G.L."/>
            <person name="Makela M.R."/>
            <person name="Henrissat B."/>
            <person name="Grigoriev I.V."/>
            <person name="Crouch J.A."/>
            <person name="De Vries R.P."/>
            <person name="Sukno S.A."/>
            <person name="Thon M.R."/>
        </authorList>
    </citation>
    <scope>NUCLEOTIDE SEQUENCE</scope>
    <source>
        <strain evidence="2">CBS 102054</strain>
    </source>
</reference>
<dbReference type="EMBL" id="JAHMHQ010000016">
    <property type="protein sequence ID" value="KAK1634058.1"/>
    <property type="molecule type" value="Genomic_DNA"/>
</dbReference>
<proteinExistence type="predicted"/>
<evidence type="ECO:0000313" key="2">
    <source>
        <dbReference type="EMBL" id="KAK1634058.1"/>
    </source>
</evidence>
<accession>A0AAJ0ECX1</accession>
<dbReference type="AlphaFoldDB" id="A0AAJ0ECX1"/>
<name>A0AAJ0ECX1_9PEZI</name>